<keyword evidence="4" id="KW-1185">Reference proteome</keyword>
<reference evidence="3 4" key="1">
    <citation type="submission" date="2019-12" db="EMBL/GenBank/DDBJ databases">
        <title>A genome sequence resource for the geographically widespread anthracnose pathogen Colletotrichum asianum.</title>
        <authorList>
            <person name="Meng Y."/>
        </authorList>
    </citation>
    <scope>NUCLEOTIDE SEQUENCE [LARGE SCALE GENOMIC DNA]</scope>
    <source>
        <strain evidence="3 4">ICMP 18580</strain>
    </source>
</reference>
<feature type="region of interest" description="Disordered" evidence="1">
    <location>
        <begin position="1"/>
        <end position="37"/>
    </location>
</feature>
<dbReference type="Gene3D" id="1.10.720.30">
    <property type="entry name" value="SAP domain"/>
    <property type="match status" value="2"/>
</dbReference>
<evidence type="ECO:0000313" key="3">
    <source>
        <dbReference type="EMBL" id="KAF0317085.1"/>
    </source>
</evidence>
<dbReference type="GO" id="GO:0071763">
    <property type="term" value="P:nuclear membrane organization"/>
    <property type="evidence" value="ECO:0007669"/>
    <property type="project" value="TreeGrafter"/>
</dbReference>
<organism evidence="3 4">
    <name type="scientific">Colletotrichum asianum</name>
    <dbReference type="NCBI Taxonomy" id="702518"/>
    <lineage>
        <taxon>Eukaryota</taxon>
        <taxon>Fungi</taxon>
        <taxon>Dikarya</taxon>
        <taxon>Ascomycota</taxon>
        <taxon>Pezizomycotina</taxon>
        <taxon>Sordariomycetes</taxon>
        <taxon>Hypocreomycetidae</taxon>
        <taxon>Glomerellales</taxon>
        <taxon>Glomerellaceae</taxon>
        <taxon>Colletotrichum</taxon>
        <taxon>Colletotrichum gloeosporioides species complex</taxon>
    </lineage>
</organism>
<dbReference type="EMBL" id="WOWK01000138">
    <property type="protein sequence ID" value="KAF0317085.1"/>
    <property type="molecule type" value="Genomic_DNA"/>
</dbReference>
<protein>
    <submittedName>
        <fullName evidence="3">Sister chromatid separation protein</fullName>
    </submittedName>
</protein>
<evidence type="ECO:0000259" key="2">
    <source>
        <dbReference type="Pfam" id="PF12949"/>
    </source>
</evidence>
<dbReference type="InterPro" id="IPR036361">
    <property type="entry name" value="SAP_dom_sf"/>
</dbReference>
<dbReference type="InterPro" id="IPR025856">
    <property type="entry name" value="HeH/LEM_domain"/>
</dbReference>
<gene>
    <name evidence="3" type="ORF">GQ607_015672</name>
</gene>
<dbReference type="PANTHER" id="PTHR47808">
    <property type="entry name" value="INNER NUCLEAR MEMBRANE PROTEIN HEH2-RELATED"/>
    <property type="match status" value="1"/>
</dbReference>
<dbReference type="GO" id="GO:0005783">
    <property type="term" value="C:endoplasmic reticulum"/>
    <property type="evidence" value="ECO:0007669"/>
    <property type="project" value="TreeGrafter"/>
</dbReference>
<evidence type="ECO:0000256" key="1">
    <source>
        <dbReference type="SAM" id="MobiDB-lite"/>
    </source>
</evidence>
<dbReference type="GO" id="GO:0034399">
    <property type="term" value="C:nuclear periphery"/>
    <property type="evidence" value="ECO:0007669"/>
    <property type="project" value="TreeGrafter"/>
</dbReference>
<dbReference type="GO" id="GO:0003682">
    <property type="term" value="F:chromatin binding"/>
    <property type="evidence" value="ECO:0007669"/>
    <property type="project" value="InterPro"/>
</dbReference>
<dbReference type="Proteomes" id="UP000434172">
    <property type="component" value="Unassembled WGS sequence"/>
</dbReference>
<dbReference type="Pfam" id="PF12949">
    <property type="entry name" value="HeH"/>
    <property type="match status" value="2"/>
</dbReference>
<feature type="compositionally biased region" description="Low complexity" evidence="1">
    <location>
        <begin position="97"/>
        <end position="107"/>
    </location>
</feature>
<dbReference type="OrthoDB" id="2503928at2759"/>
<sequence length="301" mass="32759">MVRQVRPPKPTPTTSASATLREDNDPPNIPDQSAPPAIDLDINVMTVAQLRQHLRAHSIRFPSRARKAELVRLAAEHRRETFDVKFEPDFSTDSLETTPDPTTADQTPLDEETSQPTSTSLNAPAALAQDVETMTIAQLRAYLQDHAIHVPSRARKAQLLEIAKEHHARSSDIQAGDMTTLSAQLSHLSIEADQAIADSTTDASTDGPITGVSTEVDTNAPLPNIPNPTDDISYLHASFNPTFLTIPKLRNLLSAHEVTYTKAKNKADLIQLFDANIVPRAAATIQAMSTVEKTDEGIVDA</sequence>
<dbReference type="GO" id="GO:0005637">
    <property type="term" value="C:nuclear inner membrane"/>
    <property type="evidence" value="ECO:0007669"/>
    <property type="project" value="InterPro"/>
</dbReference>
<proteinExistence type="predicted"/>
<dbReference type="InterPro" id="IPR044780">
    <property type="entry name" value="Heh2/Src1"/>
</dbReference>
<dbReference type="PANTHER" id="PTHR47808:SF2">
    <property type="entry name" value="LEM DOMAIN-CONTAINING PROTEIN 2"/>
    <property type="match status" value="1"/>
</dbReference>
<name>A0A8H3VZB0_9PEZI</name>
<dbReference type="AlphaFoldDB" id="A0A8H3VZB0"/>
<evidence type="ECO:0000313" key="4">
    <source>
        <dbReference type="Proteomes" id="UP000434172"/>
    </source>
</evidence>
<feature type="region of interest" description="Disordered" evidence="1">
    <location>
        <begin position="84"/>
        <end position="121"/>
    </location>
</feature>
<accession>A0A8H3VZB0</accession>
<comment type="caution">
    <text evidence="3">The sequence shown here is derived from an EMBL/GenBank/DDBJ whole genome shotgun (WGS) entry which is preliminary data.</text>
</comment>
<feature type="domain" description="HeH/LEM" evidence="2">
    <location>
        <begin position="45"/>
        <end position="73"/>
    </location>
</feature>
<dbReference type="CDD" id="cd12935">
    <property type="entry name" value="LEM_like"/>
    <property type="match status" value="3"/>
</dbReference>
<feature type="domain" description="HeH/LEM" evidence="2">
    <location>
        <begin position="132"/>
        <end position="162"/>
    </location>
</feature>